<evidence type="ECO:0000313" key="2">
    <source>
        <dbReference type="EMBL" id="KAK4468672.1"/>
    </source>
</evidence>
<keyword evidence="3" id="KW-1185">Reference proteome</keyword>
<feature type="region of interest" description="Disordered" evidence="1">
    <location>
        <begin position="245"/>
        <end position="281"/>
    </location>
</feature>
<reference evidence="2" key="1">
    <citation type="submission" date="2022-04" db="EMBL/GenBank/DDBJ databases">
        <authorList>
            <person name="Xu L."/>
            <person name="Lv Z."/>
        </authorList>
    </citation>
    <scope>NUCLEOTIDE SEQUENCE</scope>
    <source>
        <strain evidence="2">LV_2022a</strain>
    </source>
</reference>
<accession>A0AAE2D2E9</accession>
<dbReference type="AlphaFoldDB" id="A0AAE2D2E9"/>
<feature type="compositionally biased region" description="Low complexity" evidence="1">
    <location>
        <begin position="255"/>
        <end position="281"/>
    </location>
</feature>
<feature type="region of interest" description="Disordered" evidence="1">
    <location>
        <begin position="536"/>
        <end position="558"/>
    </location>
</feature>
<dbReference type="EMBL" id="JALJAT010000006">
    <property type="protein sequence ID" value="KAK4468672.1"/>
    <property type="molecule type" value="Genomic_DNA"/>
</dbReference>
<evidence type="ECO:0000313" key="3">
    <source>
        <dbReference type="Proteomes" id="UP001292079"/>
    </source>
</evidence>
<feature type="non-terminal residue" evidence="2">
    <location>
        <position position="558"/>
    </location>
</feature>
<organism evidence="2 3">
    <name type="scientific">Schistosoma mekongi</name>
    <name type="common">Parasitic worm</name>
    <dbReference type="NCBI Taxonomy" id="38744"/>
    <lineage>
        <taxon>Eukaryota</taxon>
        <taxon>Metazoa</taxon>
        <taxon>Spiralia</taxon>
        <taxon>Lophotrochozoa</taxon>
        <taxon>Platyhelminthes</taxon>
        <taxon>Trematoda</taxon>
        <taxon>Digenea</taxon>
        <taxon>Strigeidida</taxon>
        <taxon>Schistosomatoidea</taxon>
        <taxon>Schistosomatidae</taxon>
        <taxon>Schistosoma</taxon>
    </lineage>
</organism>
<reference evidence="2" key="2">
    <citation type="journal article" date="2023" name="Infect Dis Poverty">
        <title>Chromosome-scale genome of the human blood fluke Schistosoma mekongi and its implications for public health.</title>
        <authorList>
            <person name="Zhou M."/>
            <person name="Xu L."/>
            <person name="Xu D."/>
            <person name="Chen W."/>
            <person name="Khan J."/>
            <person name="Hu Y."/>
            <person name="Huang H."/>
            <person name="Wei H."/>
            <person name="Zhang Y."/>
            <person name="Chusongsang P."/>
            <person name="Tanasarnprasert K."/>
            <person name="Hu X."/>
            <person name="Limpanont Y."/>
            <person name="Lv Z."/>
        </authorList>
    </citation>
    <scope>NUCLEOTIDE SEQUENCE</scope>
    <source>
        <strain evidence="2">LV_2022a</strain>
    </source>
</reference>
<name>A0AAE2D2E9_SCHME</name>
<feature type="compositionally biased region" description="Low complexity" evidence="1">
    <location>
        <begin position="538"/>
        <end position="552"/>
    </location>
</feature>
<evidence type="ECO:0000256" key="1">
    <source>
        <dbReference type="SAM" id="MobiDB-lite"/>
    </source>
</evidence>
<gene>
    <name evidence="2" type="ORF">MN116_007855</name>
</gene>
<sequence>MERSNIEKLILAYINLTWYTFTRYCCCLKNIPAVLVHVNELLKSLSIVTKALLYKCESLIYITNSFCFLYPSSIFKIGLTRADADDKLNNNDHSGRRVSYLCGPDGKLLVTTATAPDYDRTNHSDGYRPSGNISVNSSKQIVLIREFESLKPSSEVSATNLVTTTTTTITTAITTVPTTIKSIFTTNVTFATTTLTNTTNCNMTTNNTTDVSYATENTIMTSKDDKQCCDNGVRLIQPNVIQRSFDSSVSEHDSTSYTNDSSSYSYSSTSNSSSSSTNTSSKTMDSSISDTLFIASNNPKSSLNIHSHNNNLKFNNRQNSITNALLLSPTPFNRKIVLDSYLNNHQFTTSTLNSTKTTITTTNYNDSSIRNGNTKKCINKDNDSNIQIQTNGHYISIITSPVQDENNNQIILRNVNNSPTTNSTLSGITKSSIQSSHIYSPENQTSYNLYPHPGAFYNVSNNSGRNDVQVKGAESKARGQFDDNQEAVIKFKSNNKYLSDNKYQETCNSDTVIVCISSHDTNTTSKDSAVMVAASPHNTNSSNNGYINTNNTQMKTTN</sequence>
<comment type="caution">
    <text evidence="2">The sequence shown here is derived from an EMBL/GenBank/DDBJ whole genome shotgun (WGS) entry which is preliminary data.</text>
</comment>
<dbReference type="Proteomes" id="UP001292079">
    <property type="component" value="Unassembled WGS sequence"/>
</dbReference>
<protein>
    <submittedName>
        <fullName evidence="2">Uncharacterized protein</fullName>
    </submittedName>
</protein>
<proteinExistence type="predicted"/>